<accession>A0A1G5CUB9</accession>
<evidence type="ECO:0000256" key="1">
    <source>
        <dbReference type="SAM" id="Phobius"/>
    </source>
</evidence>
<protein>
    <recommendedName>
        <fullName evidence="4">DUF4230 domain-containing protein</fullName>
    </recommendedName>
</protein>
<dbReference type="Proteomes" id="UP000183047">
    <property type="component" value="Unassembled WGS sequence"/>
</dbReference>
<dbReference type="Pfam" id="PF14014">
    <property type="entry name" value="DUF4230"/>
    <property type="match status" value="1"/>
</dbReference>
<organism evidence="2 3">
    <name type="scientific">Butyrivibrio hungatei</name>
    <dbReference type="NCBI Taxonomy" id="185008"/>
    <lineage>
        <taxon>Bacteria</taxon>
        <taxon>Bacillati</taxon>
        <taxon>Bacillota</taxon>
        <taxon>Clostridia</taxon>
        <taxon>Lachnospirales</taxon>
        <taxon>Lachnospiraceae</taxon>
        <taxon>Butyrivibrio</taxon>
    </lineage>
</organism>
<feature type="transmembrane region" description="Helical" evidence="1">
    <location>
        <begin position="12"/>
        <end position="30"/>
    </location>
</feature>
<sequence>METVKKNKNKIYLAIIVVAVIVMIILLVDYKKNVPAEPSLSDIAASDNTVKKDTSKVLVTVNTETIREGIANMGTLITQEYYFTQVEKYTKEKTIMKFITSSSEFIYSYDGSVTAGVDFEKIAIDKDEEAKTITIDIPDSEIFSVNIDKDTFKIYSEKDSLWNPVKLEDYNSSLAKFEESAKEKALQNGILEKSDAQAKTLIENFMHSLPETSKYQIVIK</sequence>
<gene>
    <name evidence="2" type="ORF">SAMN02910451_01221</name>
</gene>
<proteinExistence type="predicted"/>
<evidence type="ECO:0000313" key="3">
    <source>
        <dbReference type="Proteomes" id="UP000183047"/>
    </source>
</evidence>
<name>A0A1G5CUB9_9FIRM</name>
<dbReference type="RefSeq" id="WP_074461894.1">
    <property type="nucleotide sequence ID" value="NZ_FMUR01000007.1"/>
</dbReference>
<dbReference type="EMBL" id="FMUR01000007">
    <property type="protein sequence ID" value="SCY05800.1"/>
    <property type="molecule type" value="Genomic_DNA"/>
</dbReference>
<keyword evidence="1" id="KW-1133">Transmembrane helix</keyword>
<evidence type="ECO:0008006" key="4">
    <source>
        <dbReference type="Google" id="ProtNLM"/>
    </source>
</evidence>
<evidence type="ECO:0000313" key="2">
    <source>
        <dbReference type="EMBL" id="SCY05800.1"/>
    </source>
</evidence>
<reference evidence="3" key="1">
    <citation type="submission" date="2016-10" db="EMBL/GenBank/DDBJ databases">
        <authorList>
            <person name="Varghese N."/>
            <person name="Submissions S."/>
        </authorList>
    </citation>
    <scope>NUCLEOTIDE SEQUENCE [LARGE SCALE GENOMIC DNA]</scope>
    <source>
        <strain evidence="3">XBD2006</strain>
    </source>
</reference>
<dbReference type="InterPro" id="IPR025324">
    <property type="entry name" value="DUF4230"/>
</dbReference>
<dbReference type="AlphaFoldDB" id="A0A1G5CUB9"/>
<keyword evidence="1" id="KW-0472">Membrane</keyword>
<keyword evidence="3" id="KW-1185">Reference proteome</keyword>
<keyword evidence="1" id="KW-0812">Transmembrane</keyword>